<gene>
    <name evidence="1" type="ORF">AQUCO_00400252v1</name>
</gene>
<dbReference type="Proteomes" id="UP000230069">
    <property type="component" value="Unassembled WGS sequence"/>
</dbReference>
<keyword evidence="2" id="KW-1185">Reference proteome</keyword>
<organism evidence="1 2">
    <name type="scientific">Aquilegia coerulea</name>
    <name type="common">Rocky mountain columbine</name>
    <dbReference type="NCBI Taxonomy" id="218851"/>
    <lineage>
        <taxon>Eukaryota</taxon>
        <taxon>Viridiplantae</taxon>
        <taxon>Streptophyta</taxon>
        <taxon>Embryophyta</taxon>
        <taxon>Tracheophyta</taxon>
        <taxon>Spermatophyta</taxon>
        <taxon>Magnoliopsida</taxon>
        <taxon>Ranunculales</taxon>
        <taxon>Ranunculaceae</taxon>
        <taxon>Thalictroideae</taxon>
        <taxon>Aquilegia</taxon>
    </lineage>
</organism>
<evidence type="ECO:0000313" key="1">
    <source>
        <dbReference type="EMBL" id="PIA59237.1"/>
    </source>
</evidence>
<sequence length="88" mass="10025">MEPIIVKAIFAIAKIIVSLSRFVSLSLPFQRFIKKSNLSLLDRSKSNRLLQNKSKLLFDSTISLSLFKIMKSFAIVKLLLAEYMAFTV</sequence>
<proteinExistence type="predicted"/>
<dbReference type="EMBL" id="KZ305021">
    <property type="protein sequence ID" value="PIA59237.1"/>
    <property type="molecule type" value="Genomic_DNA"/>
</dbReference>
<dbReference type="InParanoid" id="A0A2G5EUB4"/>
<reference evidence="1 2" key="1">
    <citation type="submission" date="2017-09" db="EMBL/GenBank/DDBJ databases">
        <title>WGS assembly of Aquilegia coerulea Goldsmith.</title>
        <authorList>
            <person name="Hodges S."/>
            <person name="Kramer E."/>
            <person name="Nordborg M."/>
            <person name="Tomkins J."/>
            <person name="Borevitz J."/>
            <person name="Derieg N."/>
            <person name="Yan J."/>
            <person name="Mihaltcheva S."/>
            <person name="Hayes R.D."/>
            <person name="Rokhsar D."/>
        </authorList>
    </citation>
    <scope>NUCLEOTIDE SEQUENCE [LARGE SCALE GENOMIC DNA]</scope>
    <source>
        <strain evidence="2">cv. Goldsmith</strain>
    </source>
</reference>
<protein>
    <submittedName>
        <fullName evidence="1">Uncharacterized protein</fullName>
    </submittedName>
</protein>
<name>A0A2G5EUB4_AQUCA</name>
<accession>A0A2G5EUB4</accession>
<dbReference type="AlphaFoldDB" id="A0A2G5EUB4"/>
<evidence type="ECO:0000313" key="2">
    <source>
        <dbReference type="Proteomes" id="UP000230069"/>
    </source>
</evidence>